<protein>
    <submittedName>
        <fullName evidence="2">BQ5605_C003g02130 protein</fullName>
    </submittedName>
</protein>
<proteinExistence type="predicted"/>
<evidence type="ECO:0000256" key="1">
    <source>
        <dbReference type="SAM" id="MobiDB-lite"/>
    </source>
</evidence>
<organism evidence="2 3">
    <name type="scientific">Microbotryum silenes-dioicae</name>
    <dbReference type="NCBI Taxonomy" id="796604"/>
    <lineage>
        <taxon>Eukaryota</taxon>
        <taxon>Fungi</taxon>
        <taxon>Dikarya</taxon>
        <taxon>Basidiomycota</taxon>
        <taxon>Pucciniomycotina</taxon>
        <taxon>Microbotryomycetes</taxon>
        <taxon>Microbotryales</taxon>
        <taxon>Microbotryaceae</taxon>
        <taxon>Microbotryum</taxon>
    </lineage>
</organism>
<dbReference type="EMBL" id="FQNC01000042">
    <property type="protein sequence ID" value="SGY39044.1"/>
    <property type="molecule type" value="Genomic_DNA"/>
</dbReference>
<accession>A0A2X0P3E0</accession>
<evidence type="ECO:0000313" key="2">
    <source>
        <dbReference type="EMBL" id="SGY39044.1"/>
    </source>
</evidence>
<feature type="compositionally biased region" description="Basic residues" evidence="1">
    <location>
        <begin position="35"/>
        <end position="57"/>
    </location>
</feature>
<dbReference type="AlphaFoldDB" id="A0A2X0P3E0"/>
<name>A0A2X0P3E0_9BASI</name>
<feature type="region of interest" description="Disordered" evidence="1">
    <location>
        <begin position="1"/>
        <end position="57"/>
    </location>
</feature>
<sequence>MTGSRGPGPSRSKKTDQNLNRSQQIIYKRNLWQPSKRRGTRRGSGTGRRRRQGVGTL</sequence>
<evidence type="ECO:0000313" key="3">
    <source>
        <dbReference type="Proteomes" id="UP000249464"/>
    </source>
</evidence>
<reference evidence="2 3" key="1">
    <citation type="submission" date="2016-11" db="EMBL/GenBank/DDBJ databases">
        <authorList>
            <person name="Jaros S."/>
            <person name="Januszkiewicz K."/>
            <person name="Wedrychowicz H."/>
        </authorList>
    </citation>
    <scope>NUCLEOTIDE SEQUENCE [LARGE SCALE GENOMIC DNA]</scope>
</reference>
<gene>
    <name evidence="2" type="primary">BQ5605_C003g02130</name>
    <name evidence="2" type="ORF">BQ5605_C003G02130</name>
</gene>
<dbReference type="Proteomes" id="UP000249464">
    <property type="component" value="Unassembled WGS sequence"/>
</dbReference>
<keyword evidence="3" id="KW-1185">Reference proteome</keyword>